<dbReference type="InParanoid" id="A0A024GNB1"/>
<protein>
    <submittedName>
        <fullName evidence="1">Uncharacterized protein</fullName>
    </submittedName>
</protein>
<proteinExistence type="predicted"/>
<dbReference type="AlphaFoldDB" id="A0A024GNB1"/>
<keyword evidence="2" id="KW-1185">Reference proteome</keyword>
<evidence type="ECO:0000313" key="1">
    <source>
        <dbReference type="EMBL" id="CCI48368.1"/>
    </source>
</evidence>
<dbReference type="EMBL" id="CAIX01000218">
    <property type="protein sequence ID" value="CCI48368.1"/>
    <property type="molecule type" value="Genomic_DNA"/>
</dbReference>
<gene>
    <name evidence="1" type="ORF">BN9_094410</name>
</gene>
<accession>A0A024GNB1</accession>
<organism evidence="1 2">
    <name type="scientific">Albugo candida</name>
    <dbReference type="NCBI Taxonomy" id="65357"/>
    <lineage>
        <taxon>Eukaryota</taxon>
        <taxon>Sar</taxon>
        <taxon>Stramenopiles</taxon>
        <taxon>Oomycota</taxon>
        <taxon>Peronosporomycetes</taxon>
        <taxon>Albuginales</taxon>
        <taxon>Albuginaceae</taxon>
        <taxon>Albugo</taxon>
    </lineage>
</organism>
<sequence>MGFHCSKSLTQTKFIAPLLHLLQLKGFQKAFPSSRFHSEIDSRRPPLYQIPKHSSCMKDFTIEGRTQKRSQNFRMEKAISTGIKKNIPVAFENVFHRQVLFVYEPISFAMEAYWL</sequence>
<name>A0A024GNB1_9STRA</name>
<evidence type="ECO:0000313" key="2">
    <source>
        <dbReference type="Proteomes" id="UP000053237"/>
    </source>
</evidence>
<comment type="caution">
    <text evidence="1">The sequence shown here is derived from an EMBL/GenBank/DDBJ whole genome shotgun (WGS) entry which is preliminary data.</text>
</comment>
<reference evidence="1 2" key="1">
    <citation type="submission" date="2012-05" db="EMBL/GenBank/DDBJ databases">
        <title>Recombination and specialization in a pathogen metapopulation.</title>
        <authorList>
            <person name="Gardiner A."/>
            <person name="Kemen E."/>
            <person name="Schultz-Larsen T."/>
            <person name="MacLean D."/>
            <person name="Van Oosterhout C."/>
            <person name="Jones J.D.G."/>
        </authorList>
    </citation>
    <scope>NUCLEOTIDE SEQUENCE [LARGE SCALE GENOMIC DNA]</scope>
    <source>
        <strain evidence="1 2">Ac Nc2</strain>
    </source>
</reference>
<dbReference type="Proteomes" id="UP000053237">
    <property type="component" value="Unassembled WGS sequence"/>
</dbReference>